<dbReference type="EMBL" id="PJRQ01000048">
    <property type="protein sequence ID" value="PLR06883.1"/>
    <property type="molecule type" value="Genomic_DNA"/>
</dbReference>
<dbReference type="RefSeq" id="WP_101715354.1">
    <property type="nucleotide sequence ID" value="NZ_CP026100.1"/>
</dbReference>
<dbReference type="SUPFAM" id="SSF51905">
    <property type="entry name" value="FAD/NAD(P)-binding domain"/>
    <property type="match status" value="1"/>
</dbReference>
<evidence type="ECO:0000256" key="3">
    <source>
        <dbReference type="ARBA" id="ARBA00023002"/>
    </source>
</evidence>
<dbReference type="GO" id="GO:0016491">
    <property type="term" value="F:oxidoreductase activity"/>
    <property type="evidence" value="ECO:0007669"/>
    <property type="project" value="UniProtKB-KW"/>
</dbReference>
<proteinExistence type="predicted"/>
<dbReference type="AlphaFoldDB" id="A0A2N5CLW3"/>
<protein>
    <recommendedName>
        <fullName evidence="1">Thioredoxin reductase</fullName>
    </recommendedName>
</protein>
<dbReference type="PANTHER" id="PTHR48105">
    <property type="entry name" value="THIOREDOXIN REDUCTASE 1-RELATED-RELATED"/>
    <property type="match status" value="1"/>
</dbReference>
<keyword evidence="8" id="KW-1185">Reference proteome</keyword>
<reference evidence="6 7" key="1">
    <citation type="submission" date="2017-12" db="EMBL/GenBank/DDBJ databases">
        <title>The genome sequence of Caulobacter flavus CGMCC1 15093.</title>
        <authorList>
            <person name="Gao J."/>
            <person name="Mao X."/>
            <person name="Sun J."/>
        </authorList>
    </citation>
    <scope>NUCLEOTIDE SEQUENCE [LARGE SCALE GENOMIC DNA]</scope>
    <source>
        <strain evidence="6 7">CGMCC1 15093</strain>
    </source>
</reference>
<dbReference type="PRINTS" id="PR00368">
    <property type="entry name" value="FADPNR"/>
</dbReference>
<evidence type="ECO:0000313" key="5">
    <source>
        <dbReference type="EMBL" id="AYV48192.1"/>
    </source>
</evidence>
<dbReference type="KEGG" id="cfh:C1707_19075"/>
<organism evidence="6 7">
    <name type="scientific">Caulobacter flavus</name>
    <dbReference type="NCBI Taxonomy" id="1679497"/>
    <lineage>
        <taxon>Bacteria</taxon>
        <taxon>Pseudomonadati</taxon>
        <taxon>Pseudomonadota</taxon>
        <taxon>Alphaproteobacteria</taxon>
        <taxon>Caulobacterales</taxon>
        <taxon>Caulobacteraceae</taxon>
        <taxon>Caulobacter</taxon>
    </lineage>
</organism>
<keyword evidence="3" id="KW-0560">Oxidoreductase</keyword>
<dbReference type="Proteomes" id="UP000234483">
    <property type="component" value="Unassembled WGS sequence"/>
</dbReference>
<evidence type="ECO:0000256" key="2">
    <source>
        <dbReference type="ARBA" id="ARBA00022630"/>
    </source>
</evidence>
<evidence type="ECO:0000313" key="6">
    <source>
        <dbReference type="EMBL" id="PLR06883.1"/>
    </source>
</evidence>
<evidence type="ECO:0000259" key="4">
    <source>
        <dbReference type="Pfam" id="PF07992"/>
    </source>
</evidence>
<dbReference type="EMBL" id="CP026100">
    <property type="protein sequence ID" value="AYV48192.1"/>
    <property type="molecule type" value="Genomic_DNA"/>
</dbReference>
<dbReference type="InterPro" id="IPR036188">
    <property type="entry name" value="FAD/NAD-bd_sf"/>
</dbReference>
<dbReference type="Proteomes" id="UP000281192">
    <property type="component" value="Chromosome"/>
</dbReference>
<accession>A0A2N5CLW3</accession>
<dbReference type="InterPro" id="IPR050097">
    <property type="entry name" value="Ferredoxin-NADP_redctase_2"/>
</dbReference>
<dbReference type="InterPro" id="IPR023753">
    <property type="entry name" value="FAD/NAD-binding_dom"/>
</dbReference>
<dbReference type="Gene3D" id="3.50.50.60">
    <property type="entry name" value="FAD/NAD(P)-binding domain"/>
    <property type="match status" value="2"/>
</dbReference>
<keyword evidence="2" id="KW-0285">Flavoprotein</keyword>
<evidence type="ECO:0000313" key="7">
    <source>
        <dbReference type="Proteomes" id="UP000234483"/>
    </source>
</evidence>
<gene>
    <name evidence="5" type="ORF">C1707_19075</name>
    <name evidence="6" type="ORF">CFHF_23480</name>
</gene>
<sequence>MDDIFDCLILGAGPAGLAAGLYLRRFRRTVLIADAGQSRAALIPRSHNVPGFTGGIRGADLLAQLREQLTPFGPVEWAGRITRLDRVDETVWRATIADRAVFGRTILFATGVVDRRPPISEPDQAIRDGLLRFCPICDGFEAMLDRIAVIGADDHAANEALFLRAYSPSVSMLTLGPNHEVSRSSREALDAANIPLISVQSDHLMVERGRLRARRMDGLALDPFEVVYGALGVKPQSDLAQAIGVGVDRSGCILVDEHQRTNLPTIYAAGDVARGLNQISVAVGEAAIAATAIHNSLAPARTVHD</sequence>
<evidence type="ECO:0000313" key="8">
    <source>
        <dbReference type="Proteomes" id="UP000281192"/>
    </source>
</evidence>
<reference evidence="5 8" key="2">
    <citation type="submission" date="2018-01" db="EMBL/GenBank/DDBJ databases">
        <title>Complete genome sequence of Caulobacter flavus RHGG3.</title>
        <authorList>
            <person name="Yang E."/>
        </authorList>
    </citation>
    <scope>NUCLEOTIDE SEQUENCE [LARGE SCALE GENOMIC DNA]</scope>
    <source>
        <strain evidence="5 8">RHGG3</strain>
    </source>
</reference>
<dbReference type="Pfam" id="PF07992">
    <property type="entry name" value="Pyr_redox_2"/>
    <property type="match status" value="1"/>
</dbReference>
<dbReference type="PRINTS" id="PR00469">
    <property type="entry name" value="PNDRDTASEII"/>
</dbReference>
<evidence type="ECO:0000256" key="1">
    <source>
        <dbReference type="ARBA" id="ARBA00018719"/>
    </source>
</evidence>
<name>A0A2N5CLW3_9CAUL</name>
<dbReference type="OrthoDB" id="9786503at2"/>
<feature type="domain" description="FAD/NAD(P)-binding" evidence="4">
    <location>
        <begin position="5"/>
        <end position="286"/>
    </location>
</feature>